<keyword evidence="2" id="KW-0812">Transmembrane</keyword>
<dbReference type="AlphaFoldDB" id="A0A2T4BGV9"/>
<evidence type="ECO:0008006" key="5">
    <source>
        <dbReference type="Google" id="ProtNLM"/>
    </source>
</evidence>
<dbReference type="OrthoDB" id="4900100at2759"/>
<evidence type="ECO:0000256" key="2">
    <source>
        <dbReference type="SAM" id="Phobius"/>
    </source>
</evidence>
<sequence>MPSVLDSTTSPPQLCTTLVETTAQQTTFATHTLVPTDTTSTPLATQTDEPQSQTDSGGLDPQAKIALEVGIALGVLVLVVAIALCVYGFSCRKSDKDSDTFPSYVPEPGTPHASMLELPSQQYSGLGYEAITITHSDADIQTLPKVSQKAPVALGRWGNTDQSSHPLMSIPELDEGNAWDRYTGVPELQSEPYTKLPANARRAELESNNTRNPAAMFKIPRKQVPSQAYREPLTRSEVPMWPT</sequence>
<dbReference type="GeneID" id="36603035"/>
<reference evidence="4" key="1">
    <citation type="submission" date="2016-07" db="EMBL/GenBank/DDBJ databases">
        <title>Multiple horizontal gene transfer events from other fungi enriched the ability of initially mycotrophic Trichoderma (Ascomycota) to feed on dead plant biomass.</title>
        <authorList>
            <consortium name="DOE Joint Genome Institute"/>
            <person name="Atanasova L."/>
            <person name="Chenthamara K."/>
            <person name="Zhang J."/>
            <person name="Grujic M."/>
            <person name="Henrissat B."/>
            <person name="Kuo A."/>
            <person name="Aerts A."/>
            <person name="Salamov A."/>
            <person name="Lipzen A."/>
            <person name="Labutti K."/>
            <person name="Barry K."/>
            <person name="Miao Y."/>
            <person name="Rahimi M.J."/>
            <person name="Shen Q."/>
            <person name="Grigoriev I.V."/>
            <person name="Kubicek C.P."/>
            <person name="Druzhinina I.S."/>
        </authorList>
    </citation>
    <scope>NUCLEOTIDE SEQUENCE [LARGE SCALE GENOMIC DNA]</scope>
    <source>
        <strain evidence="4">TUCIM 6016</strain>
    </source>
</reference>
<feature type="transmembrane region" description="Helical" evidence="2">
    <location>
        <begin position="65"/>
        <end position="89"/>
    </location>
</feature>
<keyword evidence="4" id="KW-1185">Reference proteome</keyword>
<keyword evidence="2" id="KW-1133">Transmembrane helix</keyword>
<keyword evidence="2" id="KW-0472">Membrane</keyword>
<dbReference type="EMBL" id="KZ680209">
    <property type="protein sequence ID" value="PTB68553.1"/>
    <property type="molecule type" value="Genomic_DNA"/>
</dbReference>
<dbReference type="Proteomes" id="UP000241546">
    <property type="component" value="Unassembled WGS sequence"/>
</dbReference>
<feature type="region of interest" description="Disordered" evidence="1">
    <location>
        <begin position="31"/>
        <end position="59"/>
    </location>
</feature>
<evidence type="ECO:0000256" key="1">
    <source>
        <dbReference type="SAM" id="MobiDB-lite"/>
    </source>
</evidence>
<feature type="compositionally biased region" description="Polar residues" evidence="1">
    <location>
        <begin position="33"/>
        <end position="56"/>
    </location>
</feature>
<accession>A0A2T4BGV9</accession>
<dbReference type="RefSeq" id="XP_024751873.1">
    <property type="nucleotide sequence ID" value="XM_024894917.1"/>
</dbReference>
<evidence type="ECO:0000313" key="4">
    <source>
        <dbReference type="Proteomes" id="UP000241546"/>
    </source>
</evidence>
<gene>
    <name evidence="3" type="ORF">BBK36DRAFT_1166460</name>
</gene>
<evidence type="ECO:0000313" key="3">
    <source>
        <dbReference type="EMBL" id="PTB68553.1"/>
    </source>
</evidence>
<feature type="region of interest" description="Disordered" evidence="1">
    <location>
        <begin position="220"/>
        <end position="243"/>
    </location>
</feature>
<name>A0A2T4BGV9_9HYPO</name>
<proteinExistence type="predicted"/>
<organism evidence="3 4">
    <name type="scientific">Trichoderma citrinoviride</name>
    <dbReference type="NCBI Taxonomy" id="58853"/>
    <lineage>
        <taxon>Eukaryota</taxon>
        <taxon>Fungi</taxon>
        <taxon>Dikarya</taxon>
        <taxon>Ascomycota</taxon>
        <taxon>Pezizomycotina</taxon>
        <taxon>Sordariomycetes</taxon>
        <taxon>Hypocreomycetidae</taxon>
        <taxon>Hypocreales</taxon>
        <taxon>Hypocreaceae</taxon>
        <taxon>Trichoderma</taxon>
    </lineage>
</organism>
<protein>
    <recommendedName>
        <fullName evidence="5">Mid2 domain-containing protein</fullName>
    </recommendedName>
</protein>